<dbReference type="AlphaFoldDB" id="A0A8X6MAS4"/>
<dbReference type="Proteomes" id="UP000887013">
    <property type="component" value="Unassembled WGS sequence"/>
</dbReference>
<organism evidence="1 2">
    <name type="scientific">Nephila pilipes</name>
    <name type="common">Giant wood spider</name>
    <name type="synonym">Nephila maculata</name>
    <dbReference type="NCBI Taxonomy" id="299642"/>
    <lineage>
        <taxon>Eukaryota</taxon>
        <taxon>Metazoa</taxon>
        <taxon>Ecdysozoa</taxon>
        <taxon>Arthropoda</taxon>
        <taxon>Chelicerata</taxon>
        <taxon>Arachnida</taxon>
        <taxon>Araneae</taxon>
        <taxon>Araneomorphae</taxon>
        <taxon>Entelegynae</taxon>
        <taxon>Araneoidea</taxon>
        <taxon>Nephilidae</taxon>
        <taxon>Nephila</taxon>
    </lineage>
</organism>
<gene>
    <name evidence="1" type="ORF">NPIL_434831</name>
</gene>
<accession>A0A8X6MAS4</accession>
<name>A0A8X6MAS4_NEPPI</name>
<dbReference type="EMBL" id="BMAW01042729">
    <property type="protein sequence ID" value="GFS35763.1"/>
    <property type="molecule type" value="Genomic_DNA"/>
</dbReference>
<proteinExistence type="predicted"/>
<reference evidence="1" key="1">
    <citation type="submission" date="2020-08" db="EMBL/GenBank/DDBJ databases">
        <title>Multicomponent nature underlies the extraordinary mechanical properties of spider dragline silk.</title>
        <authorList>
            <person name="Kono N."/>
            <person name="Nakamura H."/>
            <person name="Mori M."/>
            <person name="Yoshida Y."/>
            <person name="Ohtoshi R."/>
            <person name="Malay A.D."/>
            <person name="Moran D.A.P."/>
            <person name="Tomita M."/>
            <person name="Numata K."/>
            <person name="Arakawa K."/>
        </authorList>
    </citation>
    <scope>NUCLEOTIDE SEQUENCE</scope>
</reference>
<sequence>MSVLERQMTLFVLFIFYEFLLRELRQVGRGFLGSKIERKSIPVDSPGGQEIIRKMGAERKGRIINPHLSFHPGVPRDRGTIRIKQRWKSKGWGRD</sequence>
<protein>
    <submittedName>
        <fullName evidence="1">Uncharacterized protein</fullName>
    </submittedName>
</protein>
<evidence type="ECO:0000313" key="2">
    <source>
        <dbReference type="Proteomes" id="UP000887013"/>
    </source>
</evidence>
<keyword evidence="2" id="KW-1185">Reference proteome</keyword>
<evidence type="ECO:0000313" key="1">
    <source>
        <dbReference type="EMBL" id="GFS35763.1"/>
    </source>
</evidence>
<comment type="caution">
    <text evidence="1">The sequence shown here is derived from an EMBL/GenBank/DDBJ whole genome shotgun (WGS) entry which is preliminary data.</text>
</comment>